<comment type="caution">
    <text evidence="1">The sequence shown here is derived from an EMBL/GenBank/DDBJ whole genome shotgun (WGS) entry which is preliminary data.</text>
</comment>
<evidence type="ECO:0000313" key="1">
    <source>
        <dbReference type="EMBL" id="KAG0710057.1"/>
    </source>
</evidence>
<sequence>MSAFPKHVLISARQRQKQNRTSDQPHIHTSQLSMVFRWSSHIGFSFITAAGKQFPFVVGRSRALIHRNRHQKPARSPEGVHIWCLAHQCRPPNAYLKMYPFHVLDKRFTCRRKSPSVGELSQHFFFPCWRFYVCIGYLTYCRLVNFSP</sequence>
<dbReference type="Proteomes" id="UP000770661">
    <property type="component" value="Unassembled WGS sequence"/>
</dbReference>
<name>A0A8J5CJM6_CHIOP</name>
<gene>
    <name evidence="1" type="ORF">GWK47_023581</name>
</gene>
<proteinExistence type="predicted"/>
<evidence type="ECO:0000313" key="2">
    <source>
        <dbReference type="Proteomes" id="UP000770661"/>
    </source>
</evidence>
<dbReference type="AlphaFoldDB" id="A0A8J5CJM6"/>
<accession>A0A8J5CJM6</accession>
<protein>
    <submittedName>
        <fullName evidence="1">Uncharacterized protein</fullName>
    </submittedName>
</protein>
<reference evidence="1" key="1">
    <citation type="submission" date="2020-07" db="EMBL/GenBank/DDBJ databases">
        <title>The High-quality genome of the commercially important snow crab, Chionoecetes opilio.</title>
        <authorList>
            <person name="Jeong J.-H."/>
            <person name="Ryu S."/>
        </authorList>
    </citation>
    <scope>NUCLEOTIDE SEQUENCE</scope>
    <source>
        <strain evidence="1">MADBK_172401_WGS</strain>
        <tissue evidence="1">Digestive gland</tissue>
    </source>
</reference>
<organism evidence="1 2">
    <name type="scientific">Chionoecetes opilio</name>
    <name type="common">Atlantic snow crab</name>
    <name type="synonym">Cancer opilio</name>
    <dbReference type="NCBI Taxonomy" id="41210"/>
    <lineage>
        <taxon>Eukaryota</taxon>
        <taxon>Metazoa</taxon>
        <taxon>Ecdysozoa</taxon>
        <taxon>Arthropoda</taxon>
        <taxon>Crustacea</taxon>
        <taxon>Multicrustacea</taxon>
        <taxon>Malacostraca</taxon>
        <taxon>Eumalacostraca</taxon>
        <taxon>Eucarida</taxon>
        <taxon>Decapoda</taxon>
        <taxon>Pleocyemata</taxon>
        <taxon>Brachyura</taxon>
        <taxon>Eubrachyura</taxon>
        <taxon>Majoidea</taxon>
        <taxon>Majidae</taxon>
        <taxon>Chionoecetes</taxon>
    </lineage>
</organism>
<keyword evidence="2" id="KW-1185">Reference proteome</keyword>
<dbReference type="EMBL" id="JACEEZ010024571">
    <property type="protein sequence ID" value="KAG0710057.1"/>
    <property type="molecule type" value="Genomic_DNA"/>
</dbReference>